<dbReference type="Proteomes" id="UP000438429">
    <property type="component" value="Unassembled WGS sequence"/>
</dbReference>
<dbReference type="EMBL" id="VEVO01000012">
    <property type="protein sequence ID" value="KAF0034315.1"/>
    <property type="molecule type" value="Genomic_DNA"/>
</dbReference>
<evidence type="ECO:0000313" key="1">
    <source>
        <dbReference type="EMBL" id="KAF0034315.1"/>
    </source>
</evidence>
<name>A0A6A4SP31_SCOMX</name>
<reference evidence="1 2" key="1">
    <citation type="submission" date="2019-06" db="EMBL/GenBank/DDBJ databases">
        <title>Draft genomes of female and male turbot (Scophthalmus maximus).</title>
        <authorList>
            <person name="Xu H."/>
            <person name="Xu X.-W."/>
            <person name="Shao C."/>
            <person name="Chen S."/>
        </authorList>
    </citation>
    <scope>NUCLEOTIDE SEQUENCE [LARGE SCALE GENOMIC DNA]</scope>
    <source>
        <strain evidence="1">Ysfricsl-2016a</strain>
        <tissue evidence="1">Blood</tissue>
    </source>
</reference>
<protein>
    <submittedName>
        <fullName evidence="1">Uncharacterized protein</fullName>
    </submittedName>
</protein>
<evidence type="ECO:0000313" key="2">
    <source>
        <dbReference type="Proteomes" id="UP000438429"/>
    </source>
</evidence>
<sequence length="93" mass="10353">MLNCAFHSKLRCASSASSSRKPHHKDLRVINNQATDRGTVALEKLLSDNARTLSRLADAGLSSSRRTLRSSLVPQLSSFMTAEELHRGRWVTF</sequence>
<comment type="caution">
    <text evidence="1">The sequence shown here is derived from an EMBL/GenBank/DDBJ whole genome shotgun (WGS) entry which is preliminary data.</text>
</comment>
<dbReference type="AlphaFoldDB" id="A0A6A4SP31"/>
<proteinExistence type="predicted"/>
<organism evidence="1 2">
    <name type="scientific">Scophthalmus maximus</name>
    <name type="common">Turbot</name>
    <name type="synonym">Psetta maxima</name>
    <dbReference type="NCBI Taxonomy" id="52904"/>
    <lineage>
        <taxon>Eukaryota</taxon>
        <taxon>Metazoa</taxon>
        <taxon>Chordata</taxon>
        <taxon>Craniata</taxon>
        <taxon>Vertebrata</taxon>
        <taxon>Euteleostomi</taxon>
        <taxon>Actinopterygii</taxon>
        <taxon>Neopterygii</taxon>
        <taxon>Teleostei</taxon>
        <taxon>Neoteleostei</taxon>
        <taxon>Acanthomorphata</taxon>
        <taxon>Carangaria</taxon>
        <taxon>Pleuronectiformes</taxon>
        <taxon>Pleuronectoidei</taxon>
        <taxon>Scophthalmidae</taxon>
        <taxon>Scophthalmus</taxon>
    </lineage>
</organism>
<gene>
    <name evidence="1" type="ORF">F2P81_014381</name>
</gene>
<accession>A0A6A4SP31</accession>